<gene>
    <name evidence="3" type="ORF">Tco_1067724</name>
</gene>
<reference evidence="3" key="1">
    <citation type="journal article" date="2022" name="Int. J. Mol. Sci.">
        <title>Draft Genome of Tanacetum Coccineum: Genomic Comparison of Closely Related Tanacetum-Family Plants.</title>
        <authorList>
            <person name="Yamashiro T."/>
            <person name="Shiraishi A."/>
            <person name="Nakayama K."/>
            <person name="Satake H."/>
        </authorList>
    </citation>
    <scope>NUCLEOTIDE SEQUENCE</scope>
</reference>
<name>A0ABQ5HFD2_9ASTR</name>
<reference evidence="3" key="2">
    <citation type="submission" date="2022-01" db="EMBL/GenBank/DDBJ databases">
        <authorList>
            <person name="Yamashiro T."/>
            <person name="Shiraishi A."/>
            <person name="Satake H."/>
            <person name="Nakayama K."/>
        </authorList>
    </citation>
    <scope>NUCLEOTIDE SEQUENCE</scope>
</reference>
<feature type="compositionally biased region" description="Basic and acidic residues" evidence="2">
    <location>
        <begin position="549"/>
        <end position="560"/>
    </location>
</feature>
<feature type="region of interest" description="Disordered" evidence="2">
    <location>
        <begin position="522"/>
        <end position="572"/>
    </location>
</feature>
<feature type="compositionally biased region" description="Polar residues" evidence="2">
    <location>
        <begin position="522"/>
        <end position="532"/>
    </location>
</feature>
<keyword evidence="1" id="KW-0175">Coiled coil</keyword>
<evidence type="ECO:0000313" key="4">
    <source>
        <dbReference type="Proteomes" id="UP001151760"/>
    </source>
</evidence>
<feature type="coiled-coil region" evidence="1">
    <location>
        <begin position="294"/>
        <end position="321"/>
    </location>
</feature>
<organism evidence="3 4">
    <name type="scientific">Tanacetum coccineum</name>
    <dbReference type="NCBI Taxonomy" id="301880"/>
    <lineage>
        <taxon>Eukaryota</taxon>
        <taxon>Viridiplantae</taxon>
        <taxon>Streptophyta</taxon>
        <taxon>Embryophyta</taxon>
        <taxon>Tracheophyta</taxon>
        <taxon>Spermatophyta</taxon>
        <taxon>Magnoliopsida</taxon>
        <taxon>eudicotyledons</taxon>
        <taxon>Gunneridae</taxon>
        <taxon>Pentapetalae</taxon>
        <taxon>asterids</taxon>
        <taxon>campanulids</taxon>
        <taxon>Asterales</taxon>
        <taxon>Asteraceae</taxon>
        <taxon>Asteroideae</taxon>
        <taxon>Anthemideae</taxon>
        <taxon>Anthemidinae</taxon>
        <taxon>Tanacetum</taxon>
    </lineage>
</organism>
<dbReference type="EMBL" id="BQNB010019505">
    <property type="protein sequence ID" value="GJT86007.1"/>
    <property type="molecule type" value="Genomic_DNA"/>
</dbReference>
<evidence type="ECO:0000313" key="3">
    <source>
        <dbReference type="EMBL" id="GJT86007.1"/>
    </source>
</evidence>
<proteinExistence type="predicted"/>
<comment type="caution">
    <text evidence="3">The sequence shown here is derived from an EMBL/GenBank/DDBJ whole genome shotgun (WGS) entry which is preliminary data.</text>
</comment>
<keyword evidence="4" id="KW-1185">Reference proteome</keyword>
<accession>A0ABQ5HFD2</accession>
<evidence type="ECO:0000256" key="1">
    <source>
        <dbReference type="SAM" id="Coils"/>
    </source>
</evidence>
<dbReference type="Proteomes" id="UP001151760">
    <property type="component" value="Unassembled WGS sequence"/>
</dbReference>
<evidence type="ECO:0008006" key="5">
    <source>
        <dbReference type="Google" id="ProtNLM"/>
    </source>
</evidence>
<dbReference type="Pfam" id="PF14223">
    <property type="entry name" value="Retrotran_gag_2"/>
    <property type="match status" value="1"/>
</dbReference>
<protein>
    <recommendedName>
        <fullName evidence="5">Integrase, catalytic region, zinc finger, CCHC-type, peptidase aspartic, catalytic</fullName>
    </recommendedName>
</protein>
<evidence type="ECO:0000256" key="2">
    <source>
        <dbReference type="SAM" id="MobiDB-lite"/>
    </source>
</evidence>
<sequence length="659" mass="76306">MANLSEDIQCAGSDTRPPMLDRTDFASWQQRPFQMGTIRDPIAEGTKGLPKDIYTLINHYTKAKDIWDNVKMLLEGSELTKEDRESQLYDDFEHFRQNKGETIHDYYVWFAKFINDMRNIKMTMSRMQLNSKFINNMLHEWGRFITAAKLNRSLKDSNYDQLVDRIEVWGTMHLDQVQLFKGGAQNIVENAKPGPSKERHINVYETATDNRVALDEEQLLFIASRQDTAVDEDVDEKPVQDLALNLDNVFQADDCDAFDSDVMRLYCSQTMFHEHVKSTKHPLDPILLKCMLPRAVVQARCLELEAKLSKLKDKIQKDDHNELVKCFSNLEFWEKNEKVKNHYKELYDSIKITRAKHIKQTTTLSTKNENLKAQIHENLKCITMDSVKPRVLAPGRYVIDVEPLPPRIRNNREAHLDYLNHLKESVETLREIIEEARVERPIDRSLAYACLYTKHSQELLEYAIGTCPKDFNTQDKKHAITSLNKKKRVTFEDQCETSNNNTQKHVEQLNIQKTKVPVIPSTGINSCTNASGYQPRRNTKKNRISPTKSDNKKKVEEHPRMNKSSQKKSNRSNSSISLSVLVYYVEGLGHNLFSVRQFCDSDLEVAFRKHSCYVRDTDGVELINGSRGSNLYTISVKTIMESHSQSVCYPKRSQNNSWL</sequence>